<feature type="domain" description="DUF5048" evidence="1">
    <location>
        <begin position="312"/>
        <end position="406"/>
    </location>
</feature>
<accession>A0A328KHS7</accession>
<sequence length="704" mass="79616">MTRFSIPILDKKYKDHTVANPVNNIENENLPFNAHDVHVQPIRKLAITIQVLNEKTKEVVETITGKAESGSIRMDATSSTRRTGNLTMTVDPDLFPEPGSLMWFGNIIKVYAGLDDLTQVGQTKVNFLLGTFWIDEGSYGISENSNTLSFTLSDKMTKYDETELESPIRIPMNTPIHEAIKLVMEDVGETEFGRIEEMPREMTVPKKLEFGAGDKVIEIIHELRDMYMDCICGYNVDGQFEFRRVGVQHASDIPEAKWRFDTHANDRADLTLSFEESYRLKDIRNRLIVYGGKNEATGQTPSAEVRITDPKSPFNVDAIGERKKVMVESELQTDAQCSAWAKYHAWKMSNFNEKANITTVPIYMLDGNDVIEIKHPHKRENYLYMVDGFELGLGVESTMSISAHRIYFVTLEYGAKVALVANYFEKGIKNWGWLSLAEERIKAGYNISGSGRNTLTVRFVEDELGGVQASVTSYSTTKSQTLLVDLADFANLKPEDPSGDSGRSTGDYADRVLGHEMFHAVVNDYLGHAKSTQLPLWFDEGMAELVHGAKERFRATYPQMSLPAKKEAMIKRAEQLLDGAWTGDNADYTTGYMIVSAIYHLQSRAQWDDMFQRLKEQRTISINFLTKLLSFMNMEEPELKKLVLNKMREMNLWEKLSDPNEVDTGSIAGLYFLNFTGQALDADSVFNNSEATTDSIGFKIKIEK</sequence>
<organism evidence="2 3">
    <name type="scientific">Dolosigranulum pigrum</name>
    <dbReference type="NCBI Taxonomy" id="29394"/>
    <lineage>
        <taxon>Bacteria</taxon>
        <taxon>Bacillati</taxon>
        <taxon>Bacillota</taxon>
        <taxon>Bacilli</taxon>
        <taxon>Lactobacillales</taxon>
        <taxon>Carnobacteriaceae</taxon>
        <taxon>Dolosigranulum</taxon>
    </lineage>
</organism>
<dbReference type="Pfam" id="PF16467">
    <property type="entry name" value="DUF5048"/>
    <property type="match status" value="1"/>
</dbReference>
<reference evidence="2 3" key="1">
    <citation type="submission" date="2017-03" db="EMBL/GenBank/DDBJ databases">
        <title>wgs assembly of Dolosigranulum pigrum KPL CDC strains.</title>
        <authorList>
            <person name="Brugger S.D."/>
            <person name="Pettigrew M."/>
            <person name="Kong Y."/>
            <person name="Lemon K.P."/>
        </authorList>
    </citation>
    <scope>NUCLEOTIDE SEQUENCE [LARGE SCALE GENOMIC DNA]</scope>
    <source>
        <strain evidence="2 3">KPL1931_CDC4294-98</strain>
    </source>
</reference>
<dbReference type="Proteomes" id="UP000249099">
    <property type="component" value="Unassembled WGS sequence"/>
</dbReference>
<gene>
    <name evidence="2" type="ORF">B8A44_07825</name>
</gene>
<dbReference type="AlphaFoldDB" id="A0A328KHS7"/>
<comment type="caution">
    <text evidence="2">The sequence shown here is derived from an EMBL/GenBank/DDBJ whole genome shotgun (WGS) entry which is preliminary data.</text>
</comment>
<evidence type="ECO:0000313" key="3">
    <source>
        <dbReference type="Proteomes" id="UP000249099"/>
    </source>
</evidence>
<dbReference type="EMBL" id="NAQV01000023">
    <property type="protein sequence ID" value="RAN62448.1"/>
    <property type="molecule type" value="Genomic_DNA"/>
</dbReference>
<evidence type="ECO:0000259" key="1">
    <source>
        <dbReference type="Pfam" id="PF16467"/>
    </source>
</evidence>
<protein>
    <recommendedName>
        <fullName evidence="1">DUF5048 domain-containing protein</fullName>
    </recommendedName>
</protein>
<proteinExistence type="predicted"/>
<dbReference type="InterPro" id="IPR032489">
    <property type="entry name" value="DUF5048"/>
</dbReference>
<name>A0A328KHS7_9LACT</name>
<dbReference type="RefSeq" id="WP_112790396.1">
    <property type="nucleotide sequence ID" value="NZ_NAQV01000023.1"/>
</dbReference>
<evidence type="ECO:0000313" key="2">
    <source>
        <dbReference type="EMBL" id="RAN62448.1"/>
    </source>
</evidence>